<sequence length="309" mass="35511">MKDLLFKNLGLKIFSLLFSMVLWFYITTEKESELGFLVKLSVRNIPKDMELVGKRVDRVTVWVYGLRRYLMRISPDEIVVPVDLKNAKEGVIIYPINLEVIKVPPEVSVTRVSPSTIRFQLERVIGKKVKVVPELKGKLALGYDIESMDEQPDFVNVKGKRSIIENLNTVYTYPIDINGLSQNLKFEVPIDEERSKIKVEEGEKMVMVDIKVKERIIEKTFTEVPVSVEDLDQSTIAVITPDKATLKLKGPEAVLVNLNKDENIKVVLDIKKLNSNKTVRRKAKVILPDKIILLKLEPEWFKIHVEEEE</sequence>
<organism evidence="2 3">
    <name type="scientific">Candidatus Schekmanbacteria bacterium RBG_16_38_11</name>
    <dbReference type="NCBI Taxonomy" id="1817880"/>
    <lineage>
        <taxon>Bacteria</taxon>
        <taxon>Candidatus Schekmaniibacteriota</taxon>
    </lineage>
</organism>
<keyword evidence="1" id="KW-1133">Transmembrane helix</keyword>
<evidence type="ECO:0000313" key="3">
    <source>
        <dbReference type="Proteomes" id="UP000178435"/>
    </source>
</evidence>
<proteinExistence type="predicted"/>
<dbReference type="AlphaFoldDB" id="A0A1F7S011"/>
<dbReference type="EMBL" id="MGDF01000021">
    <property type="protein sequence ID" value="OGL47041.1"/>
    <property type="molecule type" value="Genomic_DNA"/>
</dbReference>
<protein>
    <recommendedName>
        <fullName evidence="4">YbbR domain pair protein</fullName>
    </recommendedName>
</protein>
<comment type="caution">
    <text evidence="2">The sequence shown here is derived from an EMBL/GenBank/DDBJ whole genome shotgun (WGS) entry which is preliminary data.</text>
</comment>
<dbReference type="Gene3D" id="2.170.120.30">
    <property type="match status" value="2"/>
</dbReference>
<dbReference type="InterPro" id="IPR012505">
    <property type="entry name" value="YbbR"/>
</dbReference>
<accession>A0A1F7S011</accession>
<keyword evidence="1" id="KW-0472">Membrane</keyword>
<dbReference type="Pfam" id="PF07949">
    <property type="entry name" value="YbbR"/>
    <property type="match status" value="3"/>
</dbReference>
<evidence type="ECO:0008006" key="4">
    <source>
        <dbReference type="Google" id="ProtNLM"/>
    </source>
</evidence>
<name>A0A1F7S011_9BACT</name>
<dbReference type="PANTHER" id="PTHR37804">
    <property type="entry name" value="CDAA REGULATORY PROTEIN CDAR"/>
    <property type="match status" value="1"/>
</dbReference>
<feature type="transmembrane region" description="Helical" evidence="1">
    <location>
        <begin position="9"/>
        <end position="26"/>
    </location>
</feature>
<evidence type="ECO:0000256" key="1">
    <source>
        <dbReference type="SAM" id="Phobius"/>
    </source>
</evidence>
<gene>
    <name evidence="2" type="ORF">A2149_01610</name>
</gene>
<dbReference type="Proteomes" id="UP000178435">
    <property type="component" value="Unassembled WGS sequence"/>
</dbReference>
<reference evidence="2 3" key="1">
    <citation type="journal article" date="2016" name="Nat. Commun.">
        <title>Thousands of microbial genomes shed light on interconnected biogeochemical processes in an aquifer system.</title>
        <authorList>
            <person name="Anantharaman K."/>
            <person name="Brown C.T."/>
            <person name="Hug L.A."/>
            <person name="Sharon I."/>
            <person name="Castelle C.J."/>
            <person name="Probst A.J."/>
            <person name="Thomas B.C."/>
            <person name="Singh A."/>
            <person name="Wilkins M.J."/>
            <person name="Karaoz U."/>
            <person name="Brodie E.L."/>
            <person name="Williams K.H."/>
            <person name="Hubbard S.S."/>
            <person name="Banfield J.F."/>
        </authorList>
    </citation>
    <scope>NUCLEOTIDE SEQUENCE [LARGE SCALE GENOMIC DNA]</scope>
</reference>
<dbReference type="PANTHER" id="PTHR37804:SF1">
    <property type="entry name" value="CDAA REGULATORY PROTEIN CDAR"/>
    <property type="match status" value="1"/>
</dbReference>
<evidence type="ECO:0000313" key="2">
    <source>
        <dbReference type="EMBL" id="OGL47041.1"/>
    </source>
</evidence>
<keyword evidence="1" id="KW-0812">Transmembrane</keyword>
<dbReference type="Gene3D" id="2.170.120.40">
    <property type="entry name" value="YbbR-like domain"/>
    <property type="match status" value="1"/>
</dbReference>
<dbReference type="InterPro" id="IPR053154">
    <property type="entry name" value="c-di-AMP_regulator"/>
</dbReference>